<comment type="caution">
    <text evidence="1">The sequence shown here is derived from an EMBL/GenBank/DDBJ whole genome shotgun (WGS) entry which is preliminary data.</text>
</comment>
<dbReference type="InterPro" id="IPR029058">
    <property type="entry name" value="AB_hydrolase_fold"/>
</dbReference>
<evidence type="ECO:0000313" key="2">
    <source>
        <dbReference type="Proteomes" id="UP000738359"/>
    </source>
</evidence>
<name>A0A9P6IV13_MORAP</name>
<dbReference type="Gene3D" id="3.40.50.1820">
    <property type="entry name" value="alpha/beta hydrolase"/>
    <property type="match status" value="1"/>
</dbReference>
<dbReference type="EMBL" id="JAAAHY010001535">
    <property type="protein sequence ID" value="KAF9948393.1"/>
    <property type="molecule type" value="Genomic_DNA"/>
</dbReference>
<dbReference type="Proteomes" id="UP000738359">
    <property type="component" value="Unassembled WGS sequence"/>
</dbReference>
<dbReference type="AlphaFoldDB" id="A0A9P6IV13"/>
<dbReference type="SUPFAM" id="SSF53474">
    <property type="entry name" value="alpha/beta-Hydrolases"/>
    <property type="match status" value="1"/>
</dbReference>
<sequence length="115" mass="12784">MAAVLQSQGESVPLLVIMDSAAIRSTPNEGKPGVQDESASYDEYLIRLLGAYPFNEALVLKSMVTPILDNNRNLLEFFKPSVYSGDLLFFRATTRENGNLVDPTCWRPYIRGNIA</sequence>
<protein>
    <submittedName>
        <fullName evidence="1">Uncharacterized protein</fullName>
    </submittedName>
</protein>
<proteinExistence type="predicted"/>
<dbReference type="OrthoDB" id="329835at2759"/>
<reference evidence="1" key="1">
    <citation type="journal article" date="2020" name="Fungal Divers.">
        <title>Resolving the Mortierellaceae phylogeny through synthesis of multi-gene phylogenetics and phylogenomics.</title>
        <authorList>
            <person name="Vandepol N."/>
            <person name="Liber J."/>
            <person name="Desiro A."/>
            <person name="Na H."/>
            <person name="Kennedy M."/>
            <person name="Barry K."/>
            <person name="Grigoriev I.V."/>
            <person name="Miller A.N."/>
            <person name="O'Donnell K."/>
            <person name="Stajich J.E."/>
            <person name="Bonito G."/>
        </authorList>
    </citation>
    <scope>NUCLEOTIDE SEQUENCE</scope>
    <source>
        <strain evidence="1">CK1249</strain>
    </source>
</reference>
<gene>
    <name evidence="1" type="ORF">BGZ70_002234</name>
</gene>
<organism evidence="1 2">
    <name type="scientific">Mortierella alpina</name>
    <name type="common">Oleaginous fungus</name>
    <name type="synonym">Mortierella renispora</name>
    <dbReference type="NCBI Taxonomy" id="64518"/>
    <lineage>
        <taxon>Eukaryota</taxon>
        <taxon>Fungi</taxon>
        <taxon>Fungi incertae sedis</taxon>
        <taxon>Mucoromycota</taxon>
        <taxon>Mortierellomycotina</taxon>
        <taxon>Mortierellomycetes</taxon>
        <taxon>Mortierellales</taxon>
        <taxon>Mortierellaceae</taxon>
        <taxon>Mortierella</taxon>
    </lineage>
</organism>
<keyword evidence="2" id="KW-1185">Reference proteome</keyword>
<feature type="non-terminal residue" evidence="1">
    <location>
        <position position="115"/>
    </location>
</feature>
<accession>A0A9P6IV13</accession>
<evidence type="ECO:0000313" key="1">
    <source>
        <dbReference type="EMBL" id="KAF9948393.1"/>
    </source>
</evidence>